<feature type="compositionally biased region" description="Polar residues" evidence="1">
    <location>
        <begin position="646"/>
        <end position="663"/>
    </location>
</feature>
<gene>
    <name evidence="7 8" type="primary">LOC108676378</name>
</gene>
<feature type="domain" description="Cep192-like" evidence="5">
    <location>
        <begin position="1441"/>
        <end position="1596"/>
    </location>
</feature>
<feature type="compositionally biased region" description="Polar residues" evidence="1">
    <location>
        <begin position="1706"/>
        <end position="1715"/>
    </location>
</feature>
<feature type="compositionally biased region" description="Basic and acidic residues" evidence="1">
    <location>
        <begin position="1297"/>
        <end position="1309"/>
    </location>
</feature>
<evidence type="ECO:0000313" key="8">
    <source>
        <dbReference type="RefSeq" id="XP_047736026.1"/>
    </source>
</evidence>
<proteinExistence type="predicted"/>
<dbReference type="GO" id="GO:0090307">
    <property type="term" value="P:mitotic spindle assembly"/>
    <property type="evidence" value="ECO:0007669"/>
    <property type="project" value="TreeGrafter"/>
</dbReference>
<dbReference type="Proteomes" id="UP000694843">
    <property type="component" value="Unplaced"/>
</dbReference>
<dbReference type="InterPro" id="IPR054090">
    <property type="entry name" value="Cep192_Spd-2-like_dom"/>
</dbReference>
<dbReference type="GO" id="GO:0005814">
    <property type="term" value="C:centriole"/>
    <property type="evidence" value="ECO:0007669"/>
    <property type="project" value="TreeGrafter"/>
</dbReference>
<sequence>MSQPATKAVPDVTIVAGLGLANFRDDTLIMEEPSAASTAGHKCTRQDLIERKCAEHMAKFELKIQAGAKVQERAHVRGSNFPSKEDIQIGEDTISFKLLNSQHSTEENDSFDLTQIPRKSTQPSESRNELLKHPAAAPPAKQPVTLTRSCPVSNWGENPSFVPINHASLGQESAKNNPALHQASSRGIISSAEEPRRTQTVFSPVLLEVPPALGEISPPKSFKQRLWEAKRMPRLEEAVAEPALPPPCHDSRTHELQAPERLQVHSSCARPTQAVPRTVDDAQDESVSCELLSLSVLRGVAEDTSSTWLLPSPCGLSRSIAPQPSMLHTGEADDWSAPPLLKYTASDVPWNQPQLSSGGLMSEEQDEAAQVAELLEDEQFGALDIDELAEDERLCSTLMLPPSADITGLCEVNEITVRESWLGGRQAGVRRMPVDEYLMAGSLALGSLSGSSQRPSFGMQRPETHNQHSTHQSLEEGFETATAEGHASCERPQSKDLCEENRLNSRGGGIVASESACVFQSNVRQAEILTNADGRSNVNMESQSYSHASKLQLGVCTSAGVQKAGAVAASGGCFNELRLGREAPSSEELKAVGSRARECSKQVAPPTTEGLSYARVPVTSSHSDLQDTKRAENVSQIHPPHKQLLKKSSSATTCNANETSSQVERLANNDRFGRPSKLCEAQSNFRSQSQTNLSESNPKNGGIVVERSVSQKTFGNETRSLREQLAKRDLDAIKHALLNLRDTSSPGTMQSVVLGAVSEQATDCTASVNATLQESVLDASMEIELLRKQKEAIKSKFAKPSADAGRANLEALRKTTQQDAGLAACGSVHHAAQNVPSRQLGSKGLPVQKEVDVPNMPPPREGHEVLASRDAPFVTDDTERASLDDTIRLEPCLQQSQCVQSCFNGAHEDELLDLEETPAFHNLTLYEEPGCVSTCERVSVEGCVVGVSTWLSVPLHNPTDLPLNLHAAVISETFNHKNVVASSFVFKQGRVILPPRQNLVWALGICARAAGVVQGSLQLQLMHQGRQEPLVTHVVPITATATLPQVTIGDSRPLEVGSVPEGFTYDAQFEVHNKTKSSLRVVLSLVQAFSQPVFRLVSPPEGGVLSPFEVACDLAPGTNTFSMQIMAPNLSNVGNESKETIKMSCRLQVKLDSRVLPRPVLASESVSVDVVAVHLHLSRSCVPLRLQAEVDSHASAPLTLKNLSCIPLSLKLRCDDAGRGDGSCSASLAIVPDRLVIQPNALVSPVVVFTPLGEVTSFTATVVIQVEPHGLEYEIPVEVSSVLTDNKFSDTNTGLTDKVESSNKEDKGTELTGEDSAPAMELQYPIEASKTRLVFGCVDTGTVTHQKLSFCNRNSADLVLSYNVAGSPCFSVAEPRDATSIVVPAGGVAAVVVAFCPSSVDLHTAKLVCKPRGLVNQRVKYSIQLQGYGGRGALETPDQQLQLHPTNAGAPAILHLALTNPGVRAVCVAVSAHSDSSCSVRAEGVMVTPEELVLSPGQCQNLMVVVSADNDVWRGVGTGVGCLLLAYSEELLRRRYRARLAEGCSRALSVSRALPTDWNVTLRGEKALAIDDSLPSHPDDAKIFLASCRYIKVPVVNSALPSGNHEASLTFFSPLNADSTLSQTLTPTTSCVTNNTFPASAYSSSSSSSSAENTLLPTRDDDSLDSSDVSYKNLAKLSNQQVAATHDSGTRTHALEKNVIVPATASNDLNKSGASHSDEFTNRAIPDTGQMRRGQPALKSGSTNWPPSNAQTAAGKPFLSESDSERDETVDSTDLRSMESNYGAGIKFNRKSDENNLNVRCSDSNKDKTALTRQNREASCVGATCAEISNNLMSPQRVLKNSMAVNVPAPGRALQPSGWTSHDSVDKENRSQDEEEACFEVYPDELSIEFGVTAALVLVNKTNLQLNFQITCSHSCLPQITCSHSCLPQITCSHSCLLVEPVALHVTAHSSASARLRLLQQLHSPAFVLLTVKCNRTEQFVKVTCLPGARPANDLPEKRTGISGLEVGLTKMQFPITRAGKQSYIKLPLKNLSNSNKQVTAAVTSGVDAFIVKHPQFLVKVGHFVNVPVYFRPRAPGTHQGALRLLAGHDEETLVVLEGTCP</sequence>
<evidence type="ECO:0000259" key="4">
    <source>
        <dbReference type="Pfam" id="PF22073"/>
    </source>
</evidence>
<dbReference type="InterPro" id="IPR054089">
    <property type="entry name" value="Cep192-like_D3"/>
</dbReference>
<evidence type="ECO:0000256" key="1">
    <source>
        <dbReference type="SAM" id="MobiDB-lite"/>
    </source>
</evidence>
<dbReference type="InterPro" id="IPR054091">
    <property type="entry name" value="Cep192-like_D5"/>
</dbReference>
<dbReference type="RefSeq" id="XP_047736026.1">
    <property type="nucleotide sequence ID" value="XM_047880070.1"/>
</dbReference>
<dbReference type="Pfam" id="PF22066">
    <property type="entry name" value="Cep192_D8"/>
    <property type="match status" value="1"/>
</dbReference>
<organism evidence="6 7">
    <name type="scientific">Hyalella azteca</name>
    <name type="common">Amphipod</name>
    <dbReference type="NCBI Taxonomy" id="294128"/>
    <lineage>
        <taxon>Eukaryota</taxon>
        <taxon>Metazoa</taxon>
        <taxon>Ecdysozoa</taxon>
        <taxon>Arthropoda</taxon>
        <taxon>Crustacea</taxon>
        <taxon>Multicrustacea</taxon>
        <taxon>Malacostraca</taxon>
        <taxon>Eumalacostraca</taxon>
        <taxon>Peracarida</taxon>
        <taxon>Amphipoda</taxon>
        <taxon>Senticaudata</taxon>
        <taxon>Talitrida</taxon>
        <taxon>Talitroidea</taxon>
        <taxon>Hyalellidae</taxon>
        <taxon>Hyalella</taxon>
    </lineage>
</organism>
<feature type="region of interest" description="Disordered" evidence="1">
    <location>
        <begin position="1640"/>
        <end position="1667"/>
    </location>
</feature>
<dbReference type="Pfam" id="PF22073">
    <property type="entry name" value="Cep192_D4"/>
    <property type="match status" value="1"/>
</dbReference>
<dbReference type="GO" id="GO:0071539">
    <property type="term" value="P:protein localization to centrosome"/>
    <property type="evidence" value="ECO:0007669"/>
    <property type="project" value="InterPro"/>
</dbReference>
<dbReference type="InterPro" id="IPR013783">
    <property type="entry name" value="Ig-like_fold"/>
</dbReference>
<evidence type="ECO:0000313" key="7">
    <source>
        <dbReference type="RefSeq" id="XP_047736025.1"/>
    </source>
</evidence>
<feature type="compositionally biased region" description="Polar residues" evidence="1">
    <location>
        <begin position="111"/>
        <end position="125"/>
    </location>
</feature>
<dbReference type="InterPro" id="IPR054088">
    <property type="entry name" value="Cep192-like_D8"/>
</dbReference>
<evidence type="ECO:0000313" key="6">
    <source>
        <dbReference type="Proteomes" id="UP000694843"/>
    </source>
</evidence>
<accession>A0A979FIC2</accession>
<dbReference type="GeneID" id="108676378"/>
<feature type="compositionally biased region" description="Basic and acidic residues" evidence="1">
    <location>
        <begin position="1767"/>
        <end position="1777"/>
    </location>
</feature>
<name>A0A979FIC2_HYAAZ</name>
<dbReference type="OrthoDB" id="6378143at2759"/>
<feature type="compositionally biased region" description="Polar residues" evidence="1">
    <location>
        <begin position="681"/>
        <end position="699"/>
    </location>
</feature>
<feature type="compositionally biased region" description="Low complexity" evidence="1">
    <location>
        <begin position="1640"/>
        <end position="1651"/>
    </location>
</feature>
<dbReference type="GO" id="GO:0051298">
    <property type="term" value="P:centrosome duplication"/>
    <property type="evidence" value="ECO:0007669"/>
    <property type="project" value="InterPro"/>
</dbReference>
<evidence type="ECO:0000259" key="3">
    <source>
        <dbReference type="Pfam" id="PF22067"/>
    </source>
</evidence>
<evidence type="ECO:0000259" key="5">
    <source>
        <dbReference type="Pfam" id="PF22074"/>
    </source>
</evidence>
<feature type="region of interest" description="Disordered" evidence="1">
    <location>
        <begin position="1850"/>
        <end position="1870"/>
    </location>
</feature>
<evidence type="ECO:0000259" key="2">
    <source>
        <dbReference type="Pfam" id="PF22066"/>
    </source>
</evidence>
<feature type="compositionally biased region" description="Polar residues" evidence="1">
    <location>
        <begin position="1740"/>
        <end position="1752"/>
    </location>
</feature>
<feature type="domain" description="Cep192-like" evidence="3">
    <location>
        <begin position="1176"/>
        <end position="1278"/>
    </location>
</feature>
<feature type="region of interest" description="Disordered" evidence="1">
    <location>
        <begin position="645"/>
        <end position="702"/>
    </location>
</feature>
<keyword evidence="6" id="KW-1185">Reference proteome</keyword>
<dbReference type="RefSeq" id="XP_047736025.1">
    <property type="nucleotide sequence ID" value="XM_047880069.1"/>
</dbReference>
<dbReference type="Pfam" id="PF22067">
    <property type="entry name" value="Cep192_D3"/>
    <property type="match status" value="1"/>
</dbReference>
<dbReference type="GO" id="GO:0019901">
    <property type="term" value="F:protein kinase binding"/>
    <property type="evidence" value="ECO:0007669"/>
    <property type="project" value="TreeGrafter"/>
</dbReference>
<feature type="region of interest" description="Disordered" evidence="1">
    <location>
        <begin position="449"/>
        <end position="473"/>
    </location>
</feature>
<reference evidence="7 8" key="1">
    <citation type="submission" date="2025-04" db="UniProtKB">
        <authorList>
            <consortium name="RefSeq"/>
        </authorList>
    </citation>
    <scope>IDENTIFICATION</scope>
    <source>
        <tissue evidence="7 8">Whole organism</tissue>
    </source>
</reference>
<dbReference type="GO" id="GO:0090222">
    <property type="term" value="P:centrosome-templated microtubule nucleation"/>
    <property type="evidence" value="ECO:0007669"/>
    <property type="project" value="InterPro"/>
</dbReference>
<feature type="domain" description="Cep192/Spd-2-like" evidence="4">
    <location>
        <begin position="1324"/>
        <end position="1430"/>
    </location>
</feature>
<feature type="region of interest" description="Disordered" evidence="1">
    <location>
        <begin position="1706"/>
        <end position="1778"/>
    </location>
</feature>
<dbReference type="InterPro" id="IPR039103">
    <property type="entry name" value="Spd-2/CEP192"/>
</dbReference>
<dbReference type="PANTHER" id="PTHR16029">
    <property type="entry name" value="CENTROSOMAL PROTEIN OF 192 KDA"/>
    <property type="match status" value="1"/>
</dbReference>
<feature type="domain" description="Cep192-like" evidence="2">
    <location>
        <begin position="2008"/>
        <end position="2101"/>
    </location>
</feature>
<feature type="region of interest" description="Disordered" evidence="1">
    <location>
        <begin position="105"/>
        <end position="145"/>
    </location>
</feature>
<feature type="region of interest" description="Disordered" evidence="1">
    <location>
        <begin position="1293"/>
        <end position="1313"/>
    </location>
</feature>
<dbReference type="GO" id="GO:0005737">
    <property type="term" value="C:cytoplasm"/>
    <property type="evidence" value="ECO:0007669"/>
    <property type="project" value="TreeGrafter"/>
</dbReference>
<protein>
    <submittedName>
        <fullName evidence="7">Uncharacterized protein LOC108676378 isoform X1</fullName>
    </submittedName>
    <submittedName>
        <fullName evidence="8">Uncharacterized protein LOC108676378 isoform X2</fullName>
    </submittedName>
</protein>
<dbReference type="Pfam" id="PF22074">
    <property type="entry name" value="Cep192_D5"/>
    <property type="match status" value="1"/>
</dbReference>
<dbReference type="PANTHER" id="PTHR16029:SF11">
    <property type="entry name" value="CENTROSOMAL PROTEIN OF 192 KDA"/>
    <property type="match status" value="1"/>
</dbReference>
<dbReference type="Gene3D" id="2.60.40.10">
    <property type="entry name" value="Immunoglobulins"/>
    <property type="match status" value="2"/>
</dbReference>
<dbReference type="GO" id="GO:0000242">
    <property type="term" value="C:pericentriolar material"/>
    <property type="evidence" value="ECO:0007669"/>
    <property type="project" value="TreeGrafter"/>
</dbReference>